<feature type="transmembrane region" description="Helical" evidence="2">
    <location>
        <begin position="340"/>
        <end position="364"/>
    </location>
</feature>
<evidence type="ECO:0000313" key="3">
    <source>
        <dbReference type="EMBL" id="GBP18499.1"/>
    </source>
</evidence>
<feature type="compositionally biased region" description="Low complexity" evidence="1">
    <location>
        <begin position="532"/>
        <end position="541"/>
    </location>
</feature>
<feature type="compositionally biased region" description="Polar residues" evidence="1">
    <location>
        <begin position="392"/>
        <end position="401"/>
    </location>
</feature>
<keyword evidence="4" id="KW-1185">Reference proteome</keyword>
<accession>A0A4C1TWU4</accession>
<feature type="region of interest" description="Disordered" evidence="1">
    <location>
        <begin position="532"/>
        <end position="598"/>
    </location>
</feature>
<sequence length="598" mass="67954">MRRNGCLVWRQVSRSTTLSTKAKAVTSLSTDKDIEKKCWTSENLIKLRLRSIFEMLMPAPPTPNEVNAKYVKDILSHYQKSLIFTKRVADVPGEELLKETLADAIGAHMRNELLPAARFAYYGGYLNFADVNKLNVFYNTIETHLNTRGLGWKEPSKSPPWSNLTVTKILFKPEYMHRPCERLITKRDSNSCIHLPKPKIDDIEKPSSIVLPLRTNGFFSLTSPRSENVLLDYYSTATKCILQQSPQSCRNTDFVTFNNDLWHWMKRHVAPHLLDERLYAAYGGVLRVAAATQKYGSGHAYRDLTETEKIQLSTNEFWTKIHKPYSILLGSKFSDAFSDIYTVLIVATLICLFQALVYCIIITFKSNRSKKDGFMRKRRDGDDFSVRKDPQQENQSKSLSGSGKRISKANPQSKVLINAYHKTETVYDFNEDEEKVLAIPANDSDDSRASLKRSTSDTEESSEVKIETGRSKSPPKLDALITELRIQKPSAGNSAVFHQASLHSEDGTGSNSYTTFVQRNVNLDYSWSASESWSSDQTTSSKDSKLKHPRSRQSRNMERARRIIYKHSNRKSNSDVILKPVSKVTPSPTFVSTSNLRD</sequence>
<dbReference type="Proteomes" id="UP000299102">
    <property type="component" value="Unassembled WGS sequence"/>
</dbReference>
<feature type="region of interest" description="Disordered" evidence="1">
    <location>
        <begin position="438"/>
        <end position="474"/>
    </location>
</feature>
<keyword evidence="2" id="KW-0812">Transmembrane</keyword>
<proteinExistence type="predicted"/>
<organism evidence="3 4">
    <name type="scientific">Eumeta variegata</name>
    <name type="common">Bagworm moth</name>
    <name type="synonym">Eumeta japonica</name>
    <dbReference type="NCBI Taxonomy" id="151549"/>
    <lineage>
        <taxon>Eukaryota</taxon>
        <taxon>Metazoa</taxon>
        <taxon>Ecdysozoa</taxon>
        <taxon>Arthropoda</taxon>
        <taxon>Hexapoda</taxon>
        <taxon>Insecta</taxon>
        <taxon>Pterygota</taxon>
        <taxon>Neoptera</taxon>
        <taxon>Endopterygota</taxon>
        <taxon>Lepidoptera</taxon>
        <taxon>Glossata</taxon>
        <taxon>Ditrysia</taxon>
        <taxon>Tineoidea</taxon>
        <taxon>Psychidae</taxon>
        <taxon>Oiketicinae</taxon>
        <taxon>Eumeta</taxon>
    </lineage>
</organism>
<reference evidence="3 4" key="1">
    <citation type="journal article" date="2019" name="Commun. Biol.">
        <title>The bagworm genome reveals a unique fibroin gene that provides high tensile strength.</title>
        <authorList>
            <person name="Kono N."/>
            <person name="Nakamura H."/>
            <person name="Ohtoshi R."/>
            <person name="Tomita M."/>
            <person name="Numata K."/>
            <person name="Arakawa K."/>
        </authorList>
    </citation>
    <scope>NUCLEOTIDE SEQUENCE [LARGE SCALE GENOMIC DNA]</scope>
</reference>
<dbReference type="AlphaFoldDB" id="A0A4C1TWU4"/>
<feature type="compositionally biased region" description="Polar residues" evidence="1">
    <location>
        <begin position="584"/>
        <end position="598"/>
    </location>
</feature>
<keyword evidence="2" id="KW-0472">Membrane</keyword>
<gene>
    <name evidence="3" type="ORF">EVAR_12960_1</name>
</gene>
<comment type="caution">
    <text evidence="3">The sequence shown here is derived from an EMBL/GenBank/DDBJ whole genome shotgun (WGS) entry which is preliminary data.</text>
</comment>
<keyword evidence="2" id="KW-1133">Transmembrane helix</keyword>
<name>A0A4C1TWU4_EUMVA</name>
<dbReference type="OrthoDB" id="6614503at2759"/>
<evidence type="ECO:0000256" key="2">
    <source>
        <dbReference type="SAM" id="Phobius"/>
    </source>
</evidence>
<protein>
    <submittedName>
        <fullName evidence="3">Uncharacterized protein</fullName>
    </submittedName>
</protein>
<dbReference type="EMBL" id="BGZK01000098">
    <property type="protein sequence ID" value="GBP18499.1"/>
    <property type="molecule type" value="Genomic_DNA"/>
</dbReference>
<feature type="compositionally biased region" description="Basic and acidic residues" evidence="1">
    <location>
        <begin position="373"/>
        <end position="391"/>
    </location>
</feature>
<evidence type="ECO:0000256" key="1">
    <source>
        <dbReference type="SAM" id="MobiDB-lite"/>
    </source>
</evidence>
<feature type="region of interest" description="Disordered" evidence="1">
    <location>
        <begin position="373"/>
        <end position="407"/>
    </location>
</feature>
<evidence type="ECO:0000313" key="4">
    <source>
        <dbReference type="Proteomes" id="UP000299102"/>
    </source>
</evidence>